<keyword evidence="3" id="KW-1185">Reference proteome</keyword>
<evidence type="ECO:0000313" key="4">
    <source>
        <dbReference type="Proteomes" id="UP001321018"/>
    </source>
</evidence>
<evidence type="ECO:0000313" key="2">
    <source>
        <dbReference type="EMBL" id="MCU4975501.1"/>
    </source>
</evidence>
<reference evidence="1 3" key="1">
    <citation type="submission" date="2022-09" db="EMBL/GenBank/DDBJ databases">
        <title>Enrichment on poylsaccharides allowed isolation of novel metabolic and taxonomic groups of Haloarchaea.</title>
        <authorList>
            <person name="Sorokin D.Y."/>
            <person name="Elcheninov A.G."/>
            <person name="Khizhniak T.V."/>
            <person name="Kolganova T.V."/>
            <person name="Kublanov I.V."/>
        </authorList>
    </citation>
    <scope>NUCLEOTIDE SEQUENCE</scope>
    <source>
        <strain evidence="2 3">AArc-m2/3/4</strain>
        <strain evidence="1">AArc-xg1-1</strain>
    </source>
</reference>
<organism evidence="1 4">
    <name type="scientific">Natronoglomus mannanivorans</name>
    <dbReference type="NCBI Taxonomy" id="2979990"/>
    <lineage>
        <taxon>Archaea</taxon>
        <taxon>Methanobacteriati</taxon>
        <taxon>Methanobacteriota</taxon>
        <taxon>Stenosarchaea group</taxon>
        <taxon>Halobacteria</taxon>
        <taxon>Halobacteriales</taxon>
        <taxon>Natrialbaceae</taxon>
        <taxon>Natronoglomus</taxon>
    </lineage>
</organism>
<proteinExistence type="predicted"/>
<name>A0AAP3E3U1_9EURY</name>
<accession>A0AAP3E3U1</accession>
<dbReference type="Proteomes" id="UP001321018">
    <property type="component" value="Unassembled WGS sequence"/>
</dbReference>
<dbReference type="EMBL" id="JAOPKA010000021">
    <property type="protein sequence ID" value="MCU4744098.1"/>
    <property type="molecule type" value="Genomic_DNA"/>
</dbReference>
<dbReference type="AlphaFoldDB" id="A0AAP3E3U1"/>
<gene>
    <name evidence="2" type="ORF">OB955_22705</name>
    <name evidence="1" type="ORF">OB960_22205</name>
</gene>
<sequence length="75" mass="8547">MNKIDEETDLNMGRDILAQYADRGYTVEDVRIEHPVLEDRPKRAEVTVELTLAEPVSSVLDRIESDGESEFDPLD</sequence>
<protein>
    <submittedName>
        <fullName evidence="1">Uncharacterized protein</fullName>
    </submittedName>
</protein>
<evidence type="ECO:0000313" key="1">
    <source>
        <dbReference type="EMBL" id="MCU4744098.1"/>
    </source>
</evidence>
<evidence type="ECO:0000313" key="3">
    <source>
        <dbReference type="Proteomes" id="UP001320972"/>
    </source>
</evidence>
<dbReference type="EMBL" id="JAOPKB010000020">
    <property type="protein sequence ID" value="MCU4975501.1"/>
    <property type="molecule type" value="Genomic_DNA"/>
</dbReference>
<dbReference type="RefSeq" id="WP_338005902.1">
    <property type="nucleotide sequence ID" value="NZ_JAOPKA010000021.1"/>
</dbReference>
<comment type="caution">
    <text evidence="1">The sequence shown here is derived from an EMBL/GenBank/DDBJ whole genome shotgun (WGS) entry which is preliminary data.</text>
</comment>
<dbReference type="Proteomes" id="UP001320972">
    <property type="component" value="Unassembled WGS sequence"/>
</dbReference>